<evidence type="ECO:0000256" key="1">
    <source>
        <dbReference type="ARBA" id="ARBA00004141"/>
    </source>
</evidence>
<evidence type="ECO:0000256" key="3">
    <source>
        <dbReference type="ARBA" id="ARBA00022989"/>
    </source>
</evidence>
<feature type="transmembrane region" description="Helical" evidence="6">
    <location>
        <begin position="88"/>
        <end position="107"/>
    </location>
</feature>
<evidence type="ECO:0000313" key="8">
    <source>
        <dbReference type="Proteomes" id="UP000244069"/>
    </source>
</evidence>
<dbReference type="PANTHER" id="PTHR30520:SF2">
    <property type="entry name" value="INNER MEMBRANE PROTEIN YFDC"/>
    <property type="match status" value="1"/>
</dbReference>
<evidence type="ECO:0000256" key="4">
    <source>
        <dbReference type="ARBA" id="ARBA00023136"/>
    </source>
</evidence>
<comment type="caution">
    <text evidence="7">The sequence shown here is derived from an EMBL/GenBank/DDBJ whole genome shotgun (WGS) entry which is preliminary data.</text>
</comment>
<dbReference type="PANTHER" id="PTHR30520">
    <property type="entry name" value="FORMATE TRANSPORTER-RELATED"/>
    <property type="match status" value="1"/>
</dbReference>
<keyword evidence="4 6" id="KW-0472">Membrane</keyword>
<dbReference type="InterPro" id="IPR000292">
    <property type="entry name" value="For/NO2_transpt"/>
</dbReference>
<protein>
    <submittedName>
        <fullName evidence="7">Formate/nitrite transporter FocA (FNT family)</fullName>
    </submittedName>
</protein>
<dbReference type="OrthoDB" id="261587at2"/>
<feature type="transmembrane region" description="Helical" evidence="6">
    <location>
        <begin position="128"/>
        <end position="155"/>
    </location>
</feature>
<evidence type="ECO:0000256" key="2">
    <source>
        <dbReference type="ARBA" id="ARBA00022692"/>
    </source>
</evidence>
<evidence type="ECO:0000256" key="5">
    <source>
        <dbReference type="SAM" id="MobiDB-lite"/>
    </source>
</evidence>
<proteinExistence type="predicted"/>
<feature type="transmembrane region" description="Helical" evidence="6">
    <location>
        <begin position="49"/>
        <end position="68"/>
    </location>
</feature>
<evidence type="ECO:0000313" key="7">
    <source>
        <dbReference type="EMBL" id="PTX46281.1"/>
    </source>
</evidence>
<dbReference type="GO" id="GO:0005886">
    <property type="term" value="C:plasma membrane"/>
    <property type="evidence" value="ECO:0007669"/>
    <property type="project" value="TreeGrafter"/>
</dbReference>
<dbReference type="Proteomes" id="UP000244069">
    <property type="component" value="Unassembled WGS sequence"/>
</dbReference>
<feature type="transmembrane region" description="Helical" evidence="6">
    <location>
        <begin position="175"/>
        <end position="198"/>
    </location>
</feature>
<sequence>MARQEESSSSSEAIDEGESRAIEERAPIGAPAIFEAIRRQGEAELNRPMSSLAASGFIAGIALGFSALTKALLHSHLPDTDWRPLVSSLGYTVGFLIVILGQLQLFTENTITAVCPALDKPGRESLRCLARLWSLVLVFNLIGAGVFGYVLYLVADVQPGVWDALVYMAGEALGHSWLEVLLRGVGAGWLVASLVWVMSNADSKTIVIVIFTYLIALAGFAHVIAGTAEAAAMIFAGEVGLVEAVWGYIFPALLGNIIGGTVLFTGLTWAQLRAEVARDRAPLWNG</sequence>
<keyword evidence="2 6" id="KW-0812">Transmembrane</keyword>
<dbReference type="AlphaFoldDB" id="A0A2T6AR35"/>
<organism evidence="7 8">
    <name type="scientific">Allosediminivita pacifica</name>
    <dbReference type="NCBI Taxonomy" id="1267769"/>
    <lineage>
        <taxon>Bacteria</taxon>
        <taxon>Pseudomonadati</taxon>
        <taxon>Pseudomonadota</taxon>
        <taxon>Alphaproteobacteria</taxon>
        <taxon>Rhodobacterales</taxon>
        <taxon>Paracoccaceae</taxon>
        <taxon>Allosediminivita</taxon>
    </lineage>
</organism>
<feature type="transmembrane region" description="Helical" evidence="6">
    <location>
        <begin position="205"/>
        <end position="225"/>
    </location>
</feature>
<dbReference type="Pfam" id="PF01226">
    <property type="entry name" value="Form_Nir_trans"/>
    <property type="match status" value="1"/>
</dbReference>
<dbReference type="Gene3D" id="1.20.1080.10">
    <property type="entry name" value="Glycerol uptake facilitator protein"/>
    <property type="match status" value="1"/>
</dbReference>
<dbReference type="InterPro" id="IPR023271">
    <property type="entry name" value="Aquaporin-like"/>
</dbReference>
<dbReference type="EMBL" id="QBKN01000017">
    <property type="protein sequence ID" value="PTX46281.1"/>
    <property type="molecule type" value="Genomic_DNA"/>
</dbReference>
<reference evidence="7 8" key="1">
    <citation type="submission" date="2018-04" db="EMBL/GenBank/DDBJ databases">
        <title>Genomic Encyclopedia of Archaeal and Bacterial Type Strains, Phase II (KMG-II): from individual species to whole genera.</title>
        <authorList>
            <person name="Goeker M."/>
        </authorList>
    </citation>
    <scope>NUCLEOTIDE SEQUENCE [LARGE SCALE GENOMIC DNA]</scope>
    <source>
        <strain evidence="7 8">DSM 29329</strain>
    </source>
</reference>
<accession>A0A2T6AR35</accession>
<name>A0A2T6AR35_9RHOB</name>
<gene>
    <name evidence="7" type="ORF">C8N44_11765</name>
</gene>
<keyword evidence="8" id="KW-1185">Reference proteome</keyword>
<feature type="transmembrane region" description="Helical" evidence="6">
    <location>
        <begin position="245"/>
        <end position="270"/>
    </location>
</feature>
<dbReference type="RefSeq" id="WP_158274055.1">
    <property type="nucleotide sequence ID" value="NZ_BMEZ01000018.1"/>
</dbReference>
<comment type="subcellular location">
    <subcellularLocation>
        <location evidence="1">Membrane</location>
        <topology evidence="1">Multi-pass membrane protein</topology>
    </subcellularLocation>
</comment>
<keyword evidence="3 6" id="KW-1133">Transmembrane helix</keyword>
<dbReference type="GO" id="GO:0015499">
    <property type="term" value="F:formate transmembrane transporter activity"/>
    <property type="evidence" value="ECO:0007669"/>
    <property type="project" value="TreeGrafter"/>
</dbReference>
<evidence type="ECO:0000256" key="6">
    <source>
        <dbReference type="SAM" id="Phobius"/>
    </source>
</evidence>
<feature type="region of interest" description="Disordered" evidence="5">
    <location>
        <begin position="1"/>
        <end position="21"/>
    </location>
</feature>